<dbReference type="RefSeq" id="WP_090443915.1">
    <property type="nucleotide sequence ID" value="NZ_FOHU01000010.1"/>
</dbReference>
<protein>
    <recommendedName>
        <fullName evidence="4">Lipoprotein</fullName>
    </recommendedName>
</protein>
<dbReference type="AlphaFoldDB" id="A0A1I0E562"/>
<keyword evidence="1" id="KW-0175">Coiled coil</keyword>
<dbReference type="PROSITE" id="PS51257">
    <property type="entry name" value="PROKAR_LIPOPROTEIN"/>
    <property type="match status" value="1"/>
</dbReference>
<gene>
    <name evidence="2" type="ORF">SAMN05660297_02284</name>
</gene>
<name>A0A1I0E562_9FIRM</name>
<dbReference type="STRING" id="426128.SAMN05660297_02284"/>
<evidence type="ECO:0000313" key="3">
    <source>
        <dbReference type="Proteomes" id="UP000199568"/>
    </source>
</evidence>
<sequence length="245" mass="28026">MKKLLSLFIVISLLFTIITGCSSPQKTEEELRAEIKAELEAEEKLRKELEAEIRAELEAEKQQKEEQKEESTPVGQTTIEEVTPIALSVFMTKDQIIEKLGHNYTFETKEDGAYVDYRSILEYDGIEFYFGHNTKKLPADQYPSGITITSNKYRFSYDFNIGDPALKAIAYCEKNFENAEDFHGGGYIFDSFQYKEDNSPKGTTAGGFGGLRMRFFYNTSRSYSSKDDMSEDVKIEEINIFAPMD</sequence>
<evidence type="ECO:0000256" key="1">
    <source>
        <dbReference type="SAM" id="Coils"/>
    </source>
</evidence>
<proteinExistence type="predicted"/>
<organism evidence="2 3">
    <name type="scientific">Natronincola peptidivorans</name>
    <dbReference type="NCBI Taxonomy" id="426128"/>
    <lineage>
        <taxon>Bacteria</taxon>
        <taxon>Bacillati</taxon>
        <taxon>Bacillota</taxon>
        <taxon>Clostridia</taxon>
        <taxon>Peptostreptococcales</taxon>
        <taxon>Natronincolaceae</taxon>
        <taxon>Natronincola</taxon>
    </lineage>
</organism>
<evidence type="ECO:0000313" key="2">
    <source>
        <dbReference type="EMBL" id="SET40266.1"/>
    </source>
</evidence>
<keyword evidence="3" id="KW-1185">Reference proteome</keyword>
<reference evidence="2 3" key="1">
    <citation type="submission" date="2016-10" db="EMBL/GenBank/DDBJ databases">
        <authorList>
            <person name="de Groot N.N."/>
        </authorList>
    </citation>
    <scope>NUCLEOTIDE SEQUENCE [LARGE SCALE GENOMIC DNA]</scope>
    <source>
        <strain evidence="2 3">DSM 18979</strain>
    </source>
</reference>
<dbReference type="EMBL" id="FOHU01000010">
    <property type="protein sequence ID" value="SET40266.1"/>
    <property type="molecule type" value="Genomic_DNA"/>
</dbReference>
<accession>A0A1I0E562</accession>
<feature type="coiled-coil region" evidence="1">
    <location>
        <begin position="25"/>
        <end position="70"/>
    </location>
</feature>
<evidence type="ECO:0008006" key="4">
    <source>
        <dbReference type="Google" id="ProtNLM"/>
    </source>
</evidence>
<dbReference type="Proteomes" id="UP000199568">
    <property type="component" value="Unassembled WGS sequence"/>
</dbReference>